<accession>S7W7V1</accession>
<reference evidence="3" key="1">
    <citation type="journal article" date="2013" name="PLoS Genet.">
        <title>The genome of Spraguea lophii and the basis of host-microsporidian interactions.</title>
        <authorList>
            <person name="Campbell S.E."/>
            <person name="Williams T.A."/>
            <person name="Yousuf A."/>
            <person name="Soanes D.M."/>
            <person name="Paszkiewicz K.H."/>
            <person name="Williams B.A.P."/>
        </authorList>
    </citation>
    <scope>NUCLEOTIDE SEQUENCE [LARGE SCALE GENOMIC DNA]</scope>
    <source>
        <strain evidence="3">42_110</strain>
    </source>
</reference>
<keyword evidence="3" id="KW-1185">Reference proteome</keyword>
<gene>
    <name evidence="2" type="ORF">SLOPH_2565</name>
</gene>
<protein>
    <submittedName>
        <fullName evidence="2">Uncharacterized protein</fullName>
    </submittedName>
</protein>
<evidence type="ECO:0000313" key="2">
    <source>
        <dbReference type="EMBL" id="EPR78901.1"/>
    </source>
</evidence>
<feature type="compositionally biased region" description="Basic and acidic residues" evidence="1">
    <location>
        <begin position="269"/>
        <end position="278"/>
    </location>
</feature>
<organism evidence="2 3">
    <name type="scientific">Spraguea lophii (strain 42_110)</name>
    <name type="common">Microsporidian parasite</name>
    <dbReference type="NCBI Taxonomy" id="1358809"/>
    <lineage>
        <taxon>Eukaryota</taxon>
        <taxon>Fungi</taxon>
        <taxon>Fungi incertae sedis</taxon>
        <taxon>Microsporidia</taxon>
        <taxon>Spragueidae</taxon>
        <taxon>Spraguea</taxon>
    </lineage>
</organism>
<sequence length="278" mass="32019">MRIARIFYLTLNVLLVSNRYYIKSSGLMLDKTNMTIGTKAVFNRRSEGIQFVLVEKTKKWRVANEKVASCDLELTSFVVQQETESLTVKGMVCKVTTKRYQVSKASSPYAQYYYAYFTLKDKHILEDHDFFKIAVIPKNANIYSFGENQIDTNEVVKINNRILELKEKNNTIILQNNTCYLKISKSDKIFDKISVMVQINSNLVLQKKEDMTSGGNQDNYRDSPTLHLIEKLLQDESKETEISDEQPTEIKGHGNEKATENSDIQQTLKKSDEQPTEI</sequence>
<dbReference type="EMBL" id="ATCN01000493">
    <property type="protein sequence ID" value="EPR78901.1"/>
    <property type="molecule type" value="Genomic_DNA"/>
</dbReference>
<feature type="region of interest" description="Disordered" evidence="1">
    <location>
        <begin position="231"/>
        <end position="278"/>
    </location>
</feature>
<feature type="non-terminal residue" evidence="2">
    <location>
        <position position="278"/>
    </location>
</feature>
<dbReference type="VEuPathDB" id="MicrosporidiaDB:SLOPH_2565"/>
<proteinExistence type="predicted"/>
<feature type="compositionally biased region" description="Basic and acidic residues" evidence="1">
    <location>
        <begin position="231"/>
        <end position="241"/>
    </location>
</feature>
<name>S7W7V1_SPRLO</name>
<dbReference type="InParanoid" id="S7W7V1"/>
<dbReference type="AlphaFoldDB" id="S7W7V1"/>
<feature type="compositionally biased region" description="Basic and acidic residues" evidence="1">
    <location>
        <begin position="248"/>
        <end position="260"/>
    </location>
</feature>
<dbReference type="Proteomes" id="UP000014978">
    <property type="component" value="Unassembled WGS sequence"/>
</dbReference>
<evidence type="ECO:0000313" key="3">
    <source>
        <dbReference type="Proteomes" id="UP000014978"/>
    </source>
</evidence>
<dbReference type="HOGENOM" id="CLU_869261_0_0_1"/>
<comment type="caution">
    <text evidence="2">The sequence shown here is derived from an EMBL/GenBank/DDBJ whole genome shotgun (WGS) entry which is preliminary data.</text>
</comment>
<evidence type="ECO:0000256" key="1">
    <source>
        <dbReference type="SAM" id="MobiDB-lite"/>
    </source>
</evidence>